<proteinExistence type="predicted"/>
<organism evidence="1 2">
    <name type="scientific">Pseudarthrobacter phenanthrenivorans</name>
    <name type="common">Arthrobacter phenanthrenivorans</name>
    <dbReference type="NCBI Taxonomy" id="361575"/>
    <lineage>
        <taxon>Bacteria</taxon>
        <taxon>Bacillati</taxon>
        <taxon>Actinomycetota</taxon>
        <taxon>Actinomycetes</taxon>
        <taxon>Micrococcales</taxon>
        <taxon>Micrococcaceae</taxon>
        <taxon>Pseudarthrobacter</taxon>
    </lineage>
</organism>
<dbReference type="AlphaFoldDB" id="A0A0B4DFI5"/>
<sequence length="71" mass="7932">MNLKDRWNALDRTTQKWLLDNPGCQMLPRTLTTVISRECGEDLATGLHGQALISREDQDFIRSMAAGTAQA</sequence>
<dbReference type="EMBL" id="JWTB01000043">
    <property type="protein sequence ID" value="KIC63135.1"/>
    <property type="molecule type" value="Genomic_DNA"/>
</dbReference>
<reference evidence="1 2" key="1">
    <citation type="submission" date="2014-12" db="EMBL/GenBank/DDBJ databases">
        <title>Genome sequencing of Arthrobacter phenanthrenivorans SWC37.</title>
        <authorList>
            <person name="Tan P.W."/>
            <person name="Chan K.-G."/>
        </authorList>
    </citation>
    <scope>NUCLEOTIDE SEQUENCE [LARGE SCALE GENOMIC DNA]</scope>
    <source>
        <strain evidence="1 2">SWC37</strain>
    </source>
</reference>
<dbReference type="OrthoDB" id="4950699at2"/>
<comment type="caution">
    <text evidence="1">The sequence shown here is derived from an EMBL/GenBank/DDBJ whole genome shotgun (WGS) entry which is preliminary data.</text>
</comment>
<dbReference type="RefSeq" id="WP_043455922.1">
    <property type="nucleotide sequence ID" value="NZ_JWTB01000043.1"/>
</dbReference>
<accession>A0A0B4DFI5</accession>
<evidence type="ECO:0000313" key="2">
    <source>
        <dbReference type="Proteomes" id="UP000031196"/>
    </source>
</evidence>
<evidence type="ECO:0000313" key="1">
    <source>
        <dbReference type="EMBL" id="KIC63135.1"/>
    </source>
</evidence>
<gene>
    <name evidence="1" type="ORF">RM50_18945</name>
</gene>
<protein>
    <submittedName>
        <fullName evidence="1">Uncharacterized protein</fullName>
    </submittedName>
</protein>
<name>A0A0B4DFI5_PSEPS</name>
<dbReference type="Proteomes" id="UP000031196">
    <property type="component" value="Unassembled WGS sequence"/>
</dbReference>